<dbReference type="Gene3D" id="1.10.10.10">
    <property type="entry name" value="Winged helix-like DNA-binding domain superfamily/Winged helix DNA-binding domain"/>
    <property type="match status" value="1"/>
</dbReference>
<dbReference type="PANTHER" id="PTHR44942">
    <property type="entry name" value="METHYLTRANSF_11 DOMAIN-CONTAINING PROTEIN"/>
    <property type="match status" value="1"/>
</dbReference>
<evidence type="ECO:0000256" key="1">
    <source>
        <dbReference type="ARBA" id="ARBA00008361"/>
    </source>
</evidence>
<dbReference type="SUPFAM" id="SSF53335">
    <property type="entry name" value="S-adenosyl-L-methionine-dependent methyltransferases"/>
    <property type="match status" value="1"/>
</dbReference>
<dbReference type="CDD" id="cd00090">
    <property type="entry name" value="HTH_ARSR"/>
    <property type="match status" value="1"/>
</dbReference>
<dbReference type="InterPro" id="IPR036388">
    <property type="entry name" value="WH-like_DNA-bd_sf"/>
</dbReference>
<keyword evidence="3" id="KW-0808">Transferase</keyword>
<dbReference type="AlphaFoldDB" id="A0A382B8V6"/>
<protein>
    <recommendedName>
        <fullName evidence="4">HTH arsR-type domain-containing protein</fullName>
    </recommendedName>
</protein>
<comment type="similarity">
    <text evidence="1">Belongs to the methyltransferase superfamily.</text>
</comment>
<dbReference type="EMBL" id="UINC01028685">
    <property type="protein sequence ID" value="SVB10109.1"/>
    <property type="molecule type" value="Genomic_DNA"/>
</dbReference>
<dbReference type="InterPro" id="IPR013216">
    <property type="entry name" value="Methyltransf_11"/>
</dbReference>
<evidence type="ECO:0000256" key="2">
    <source>
        <dbReference type="ARBA" id="ARBA00022603"/>
    </source>
</evidence>
<dbReference type="GO" id="GO:0032259">
    <property type="term" value="P:methylation"/>
    <property type="evidence" value="ECO:0007669"/>
    <property type="project" value="UniProtKB-KW"/>
</dbReference>
<proteinExistence type="inferred from homology"/>
<dbReference type="InterPro" id="IPR036390">
    <property type="entry name" value="WH_DNA-bd_sf"/>
</dbReference>
<dbReference type="Pfam" id="PF08241">
    <property type="entry name" value="Methyltransf_11"/>
    <property type="match status" value="1"/>
</dbReference>
<reference evidence="5" key="1">
    <citation type="submission" date="2018-05" db="EMBL/GenBank/DDBJ databases">
        <authorList>
            <person name="Lanie J.A."/>
            <person name="Ng W.-L."/>
            <person name="Kazmierczak K.M."/>
            <person name="Andrzejewski T.M."/>
            <person name="Davidsen T.M."/>
            <person name="Wayne K.J."/>
            <person name="Tettelin H."/>
            <person name="Glass J.I."/>
            <person name="Rusch D."/>
            <person name="Podicherti R."/>
            <person name="Tsui H.-C.T."/>
            <person name="Winkler M.E."/>
        </authorList>
    </citation>
    <scope>NUCLEOTIDE SEQUENCE</scope>
</reference>
<dbReference type="SUPFAM" id="SSF46785">
    <property type="entry name" value="Winged helix' DNA-binding domain"/>
    <property type="match status" value="1"/>
</dbReference>
<organism evidence="5">
    <name type="scientific">marine metagenome</name>
    <dbReference type="NCBI Taxonomy" id="408172"/>
    <lineage>
        <taxon>unclassified sequences</taxon>
        <taxon>metagenomes</taxon>
        <taxon>ecological metagenomes</taxon>
    </lineage>
</organism>
<dbReference type="PANTHER" id="PTHR44942:SF4">
    <property type="entry name" value="METHYLTRANSFERASE TYPE 11 DOMAIN-CONTAINING PROTEIN"/>
    <property type="match status" value="1"/>
</dbReference>
<dbReference type="NCBIfam" id="NF033788">
    <property type="entry name" value="HTH_metalloreg"/>
    <property type="match status" value="1"/>
</dbReference>
<gene>
    <name evidence="5" type="ORF">METZ01_LOCUS162963</name>
</gene>
<accession>A0A382B8V6</accession>
<dbReference type="GO" id="GO:0003700">
    <property type="term" value="F:DNA-binding transcription factor activity"/>
    <property type="evidence" value="ECO:0007669"/>
    <property type="project" value="InterPro"/>
</dbReference>
<dbReference type="GO" id="GO:0008757">
    <property type="term" value="F:S-adenosylmethionine-dependent methyltransferase activity"/>
    <property type="evidence" value="ECO:0007669"/>
    <property type="project" value="InterPro"/>
</dbReference>
<evidence type="ECO:0000259" key="4">
    <source>
        <dbReference type="PROSITE" id="PS50987"/>
    </source>
</evidence>
<dbReference type="InterPro" id="IPR011991">
    <property type="entry name" value="ArsR-like_HTH"/>
</dbReference>
<dbReference type="InterPro" id="IPR001845">
    <property type="entry name" value="HTH_ArsR_DNA-bd_dom"/>
</dbReference>
<name>A0A382B8V6_9ZZZZ</name>
<dbReference type="PROSITE" id="PS50987">
    <property type="entry name" value="HTH_ARSR_2"/>
    <property type="match status" value="1"/>
</dbReference>
<evidence type="ECO:0000256" key="3">
    <source>
        <dbReference type="ARBA" id="ARBA00022679"/>
    </source>
</evidence>
<dbReference type="PRINTS" id="PR00778">
    <property type="entry name" value="HTHARSR"/>
</dbReference>
<dbReference type="Gene3D" id="3.40.50.150">
    <property type="entry name" value="Vaccinia Virus protein VP39"/>
    <property type="match status" value="1"/>
</dbReference>
<dbReference type="CDD" id="cd02440">
    <property type="entry name" value="AdoMet_MTases"/>
    <property type="match status" value="1"/>
</dbReference>
<feature type="domain" description="HTH arsR-type" evidence="4">
    <location>
        <begin position="1"/>
        <end position="94"/>
    </location>
</feature>
<evidence type="ECO:0000313" key="5">
    <source>
        <dbReference type="EMBL" id="SVB10109.1"/>
    </source>
</evidence>
<dbReference type="InterPro" id="IPR029063">
    <property type="entry name" value="SAM-dependent_MTases_sf"/>
</dbReference>
<sequence length="321" mass="35883">MPKNSVAILNHMSALAEPTRTRVLLILERNELTVSELCTVLQLPQSTTSRHLRSLSDSGWITARAEGTSNWYSMLRNGLDTAAEQLWRLVREQVSVSSTAVQDYHRLEGVLTERRTTSQEFFSSSAGQWDRLRDELFGESFHFLALPGLANDEWTVGDLGCGTGQVATSIAPFVKRVIAIDSSMAMLRAAKKRVGRTKNIELRRGELESLPLDNTTLDAATVMLVLHHVSEPERIFSEIARVLKPGGRLLIADMLPHDREHYRHQMGHVWLGFSDTQIERYLERSGFERIRVTALPTDARVKGPALFTATAHKALTGGTIN</sequence>
<dbReference type="SMART" id="SM00418">
    <property type="entry name" value="HTH_ARSR"/>
    <property type="match status" value="1"/>
</dbReference>
<dbReference type="Pfam" id="PF01022">
    <property type="entry name" value="HTH_5"/>
    <property type="match status" value="1"/>
</dbReference>
<dbReference type="InterPro" id="IPR051052">
    <property type="entry name" value="Diverse_substrate_MTase"/>
</dbReference>
<keyword evidence="2" id="KW-0489">Methyltransferase</keyword>